<feature type="domain" description="Peptidase S33 tripeptidyl aminopeptidase-like C-terminal" evidence="1">
    <location>
        <begin position="202"/>
        <end position="261"/>
    </location>
</feature>
<sequence length="265" mass="29421">MHPDRVGRLVIDGVLDPDDYYQGRWLANLQDSDNVLKRLCDYCHQAGPSKCPLFTGESGADIEAEITRVLTELKQGPVPVAPVDPSTKDPIVITFDDFYLRLINAMAFPYSAAEDVFRLLAEFVRGNVTEIATSKQGQLEAAASLGNCRKASDGCMTKNYFGILGSTPSIECMDSANHRAGVLSKKDFKSYFAMLTKQSRWFSLSWARHKMSCIGIMDRPAWTFEDEIQGNTSHPLLIIGNTFDTVTPLRNARRVSTLFLGSIVL</sequence>
<accession>A0AAI8YXV6</accession>
<dbReference type="Pfam" id="PF08386">
    <property type="entry name" value="Abhydrolase_4"/>
    <property type="match status" value="1"/>
</dbReference>
<dbReference type="InterPro" id="IPR013595">
    <property type="entry name" value="Pept_S33_TAP-like_C"/>
</dbReference>
<comment type="caution">
    <text evidence="2">The sequence shown here is derived from an EMBL/GenBank/DDBJ whole genome shotgun (WGS) entry which is preliminary data.</text>
</comment>
<name>A0AAI8YXV6_9PEZI</name>
<evidence type="ECO:0000313" key="2">
    <source>
        <dbReference type="EMBL" id="CAK3992218.1"/>
    </source>
</evidence>
<dbReference type="AlphaFoldDB" id="A0AAI8YXV6"/>
<gene>
    <name evidence="2" type="ORF">LECACI_7A003986</name>
</gene>
<reference evidence="2" key="1">
    <citation type="submission" date="2023-11" db="EMBL/GenBank/DDBJ databases">
        <authorList>
            <person name="Alioto T."/>
            <person name="Alioto T."/>
            <person name="Gomez Garrido J."/>
        </authorList>
    </citation>
    <scope>NUCLEOTIDE SEQUENCE</scope>
</reference>
<evidence type="ECO:0000259" key="1">
    <source>
        <dbReference type="Pfam" id="PF08386"/>
    </source>
</evidence>
<proteinExistence type="predicted"/>
<protein>
    <recommendedName>
        <fullName evidence="1">Peptidase S33 tripeptidyl aminopeptidase-like C-terminal domain-containing protein</fullName>
    </recommendedName>
</protein>
<keyword evidence="3" id="KW-1185">Reference proteome</keyword>
<evidence type="ECO:0000313" key="3">
    <source>
        <dbReference type="Proteomes" id="UP001296104"/>
    </source>
</evidence>
<dbReference type="Proteomes" id="UP001296104">
    <property type="component" value="Unassembled WGS sequence"/>
</dbReference>
<organism evidence="2 3">
    <name type="scientific">Lecanosticta acicola</name>
    <dbReference type="NCBI Taxonomy" id="111012"/>
    <lineage>
        <taxon>Eukaryota</taxon>
        <taxon>Fungi</taxon>
        <taxon>Dikarya</taxon>
        <taxon>Ascomycota</taxon>
        <taxon>Pezizomycotina</taxon>
        <taxon>Dothideomycetes</taxon>
        <taxon>Dothideomycetidae</taxon>
        <taxon>Mycosphaerellales</taxon>
        <taxon>Mycosphaerellaceae</taxon>
        <taxon>Lecanosticta</taxon>
    </lineage>
</organism>
<dbReference type="EMBL" id="CAVMBE010000020">
    <property type="protein sequence ID" value="CAK3992218.1"/>
    <property type="molecule type" value="Genomic_DNA"/>
</dbReference>